<name>A0A5E4NKC1_9HEMI</name>
<protein>
    <submittedName>
        <fullName evidence="1">Uncharacterized protein</fullName>
    </submittedName>
</protein>
<dbReference type="Proteomes" id="UP000325440">
    <property type="component" value="Unassembled WGS sequence"/>
</dbReference>
<proteinExistence type="predicted"/>
<dbReference type="AlphaFoldDB" id="A0A5E4NKC1"/>
<evidence type="ECO:0000313" key="2">
    <source>
        <dbReference type="Proteomes" id="UP000325440"/>
    </source>
</evidence>
<dbReference type="EMBL" id="CABPRJ010002367">
    <property type="protein sequence ID" value="VVC43040.1"/>
    <property type="molecule type" value="Genomic_DNA"/>
</dbReference>
<evidence type="ECO:0000313" key="1">
    <source>
        <dbReference type="EMBL" id="VVC43040.1"/>
    </source>
</evidence>
<keyword evidence="2" id="KW-1185">Reference proteome</keyword>
<organism evidence="1 2">
    <name type="scientific">Cinara cedri</name>
    <dbReference type="NCBI Taxonomy" id="506608"/>
    <lineage>
        <taxon>Eukaryota</taxon>
        <taxon>Metazoa</taxon>
        <taxon>Ecdysozoa</taxon>
        <taxon>Arthropoda</taxon>
        <taxon>Hexapoda</taxon>
        <taxon>Insecta</taxon>
        <taxon>Pterygota</taxon>
        <taxon>Neoptera</taxon>
        <taxon>Paraneoptera</taxon>
        <taxon>Hemiptera</taxon>
        <taxon>Sternorrhyncha</taxon>
        <taxon>Aphidomorpha</taxon>
        <taxon>Aphidoidea</taxon>
        <taxon>Aphididae</taxon>
        <taxon>Lachninae</taxon>
        <taxon>Cinara</taxon>
    </lineage>
</organism>
<gene>
    <name evidence="1" type="ORF">CINCED_3A008177</name>
</gene>
<reference evidence="1 2" key="1">
    <citation type="submission" date="2019-08" db="EMBL/GenBank/DDBJ databases">
        <authorList>
            <person name="Alioto T."/>
            <person name="Alioto T."/>
            <person name="Gomez Garrido J."/>
        </authorList>
    </citation>
    <scope>NUCLEOTIDE SEQUENCE [LARGE SCALE GENOMIC DNA]</scope>
</reference>
<accession>A0A5E4NKC1</accession>
<sequence length="135" mass="15252">MAADLPWNEDWRRGERGVMCTKNGREGGRKRKRCANRLKAEVYARKMRDYKNENAMSLTKDLLCVVTIVSAPVVCSFFIFRPSVLGPILSISPDIGRKGFDRNPPRTAVHLMPESAMNIRARATARPRSLLFSGE</sequence>